<dbReference type="GO" id="GO:0003723">
    <property type="term" value="F:RNA binding"/>
    <property type="evidence" value="ECO:0007669"/>
    <property type="project" value="UniProtKB-KW"/>
</dbReference>
<proteinExistence type="inferred from homology"/>
<comment type="similarity">
    <text evidence="1 4">Belongs to the pseudouridine synthase RsuA family.</text>
</comment>
<dbReference type="PROSITE" id="PS01149">
    <property type="entry name" value="PSI_RSU"/>
    <property type="match status" value="1"/>
</dbReference>
<comment type="caution">
    <text evidence="6">The sequence shown here is derived from an EMBL/GenBank/DDBJ whole genome shotgun (WGS) entry which is preliminary data.</text>
</comment>
<dbReference type="Gene3D" id="3.30.70.1560">
    <property type="entry name" value="Alpha-L RNA-binding motif"/>
    <property type="match status" value="1"/>
</dbReference>
<dbReference type="InterPro" id="IPR020094">
    <property type="entry name" value="TruA/RsuA/RluB/E/F_N"/>
</dbReference>
<dbReference type="Gene3D" id="3.30.70.580">
    <property type="entry name" value="Pseudouridine synthase I, catalytic domain, N-terminal subdomain"/>
    <property type="match status" value="1"/>
</dbReference>
<evidence type="ECO:0000256" key="3">
    <source>
        <dbReference type="PROSITE-ProRule" id="PRU00182"/>
    </source>
</evidence>
<keyword evidence="3" id="KW-0694">RNA-binding</keyword>
<dbReference type="Pfam" id="PF01479">
    <property type="entry name" value="S4"/>
    <property type="match status" value="1"/>
</dbReference>
<keyword evidence="7" id="KW-1185">Reference proteome</keyword>
<dbReference type="Gene3D" id="3.10.290.10">
    <property type="entry name" value="RNA-binding S4 domain"/>
    <property type="match status" value="1"/>
</dbReference>
<dbReference type="PROSITE" id="PS50889">
    <property type="entry name" value="S4"/>
    <property type="match status" value="1"/>
</dbReference>
<dbReference type="KEGG" id="amyt:AMYT_0056"/>
<reference evidence="6 7" key="1">
    <citation type="submission" date="2017-09" db="EMBL/GenBank/DDBJ databases">
        <title>Genomics of the genus Arcobacter.</title>
        <authorList>
            <person name="Perez-Cataluna A."/>
            <person name="Figueras M.J."/>
            <person name="Salas-Masso N."/>
        </authorList>
    </citation>
    <scope>NUCLEOTIDE SEQUENCE [LARGE SCALE GENOMIC DNA]</scope>
    <source>
        <strain evidence="6 7">CECT 7386</strain>
    </source>
</reference>
<name>A0AAX2AI53_9BACT</name>
<evidence type="ECO:0000313" key="7">
    <source>
        <dbReference type="Proteomes" id="UP000290092"/>
    </source>
</evidence>
<evidence type="ECO:0000256" key="2">
    <source>
        <dbReference type="ARBA" id="ARBA00023235"/>
    </source>
</evidence>
<dbReference type="GO" id="GO:0120159">
    <property type="term" value="F:rRNA pseudouridine synthase activity"/>
    <property type="evidence" value="ECO:0007669"/>
    <property type="project" value="UniProtKB-ARBA"/>
</dbReference>
<dbReference type="NCBIfam" id="TIGR00093">
    <property type="entry name" value="pseudouridine synthase"/>
    <property type="match status" value="1"/>
</dbReference>
<dbReference type="RefSeq" id="WP_114840581.1">
    <property type="nucleotide sequence ID" value="NZ_CP031219.1"/>
</dbReference>
<evidence type="ECO:0000256" key="1">
    <source>
        <dbReference type="ARBA" id="ARBA00008348"/>
    </source>
</evidence>
<dbReference type="PANTHER" id="PTHR47683">
    <property type="entry name" value="PSEUDOURIDINE SYNTHASE FAMILY PROTEIN-RELATED"/>
    <property type="match status" value="1"/>
</dbReference>
<protein>
    <recommendedName>
        <fullName evidence="4">Pseudouridine synthase</fullName>
        <ecNumber evidence="4">5.4.99.-</ecNumber>
    </recommendedName>
</protein>
<dbReference type="Pfam" id="PF00849">
    <property type="entry name" value="PseudoU_synth_2"/>
    <property type="match status" value="1"/>
</dbReference>
<dbReference type="SUPFAM" id="SSF55120">
    <property type="entry name" value="Pseudouridine synthase"/>
    <property type="match status" value="1"/>
</dbReference>
<sequence length="263" mass="30107">MGNEKNQNIELTRLNKFISHNSNYSRREADKIIESGRVTIDGKVVTDLATKVSENNLVKIDKKVIKADKDRMYTVIVYNKPKGELVTKSDPQGRRTIYDSLDKKYKHFLPIGRLDYASEGVILLSDSVEVVNSLMHSSLERIYKIKVDGEITHLVEDAMREGIELEDATAGAHEKSKIKSMTFAPFLAYQILTNNHNFSKLKVVITEGKNRELRRFFSHFGLNVMDLKRLDFGGVSLNNLPTGKSRYLSKDEYKSLRNYLTQK</sequence>
<dbReference type="GO" id="GO:0000455">
    <property type="term" value="P:enzyme-directed rRNA pseudouridine synthesis"/>
    <property type="evidence" value="ECO:0007669"/>
    <property type="project" value="UniProtKB-ARBA"/>
</dbReference>
<dbReference type="AlphaFoldDB" id="A0AAX2AI53"/>
<dbReference type="InterPro" id="IPR018496">
    <property type="entry name" value="PsdUridine_synth_RsuA/RluB_CS"/>
</dbReference>
<evidence type="ECO:0000259" key="5">
    <source>
        <dbReference type="SMART" id="SM00363"/>
    </source>
</evidence>
<dbReference type="InterPro" id="IPR036986">
    <property type="entry name" value="S4_RNA-bd_sf"/>
</dbReference>
<gene>
    <name evidence="6" type="ORF">CP985_03825</name>
</gene>
<dbReference type="SMART" id="SM00363">
    <property type="entry name" value="S4"/>
    <property type="match status" value="1"/>
</dbReference>
<dbReference type="InterPro" id="IPR050343">
    <property type="entry name" value="RsuA_PseudoU_synthase"/>
</dbReference>
<dbReference type="CDD" id="cd00165">
    <property type="entry name" value="S4"/>
    <property type="match status" value="1"/>
</dbReference>
<accession>A0AAX2AI53</accession>
<dbReference type="InterPro" id="IPR002942">
    <property type="entry name" value="S4_RNA-bd"/>
</dbReference>
<dbReference type="PANTHER" id="PTHR47683:SF2">
    <property type="entry name" value="RNA-BINDING S4 DOMAIN-CONTAINING PROTEIN"/>
    <property type="match status" value="1"/>
</dbReference>
<dbReference type="InterPro" id="IPR006145">
    <property type="entry name" value="PsdUridine_synth_RsuA/RluA"/>
</dbReference>
<dbReference type="InterPro" id="IPR020103">
    <property type="entry name" value="PsdUridine_synth_cat_dom_sf"/>
</dbReference>
<dbReference type="InterPro" id="IPR000748">
    <property type="entry name" value="PsdUridine_synth_RsuA/RluB/E/F"/>
</dbReference>
<evidence type="ECO:0000313" key="6">
    <source>
        <dbReference type="EMBL" id="RXK16295.1"/>
    </source>
</evidence>
<dbReference type="SUPFAM" id="SSF55174">
    <property type="entry name" value="Alpha-L RNA-binding motif"/>
    <property type="match status" value="1"/>
</dbReference>
<dbReference type="EC" id="5.4.99.-" evidence="4"/>
<organism evidence="6 7">
    <name type="scientific">Malaciobacter mytili LMG 24559</name>
    <dbReference type="NCBI Taxonomy" id="1032238"/>
    <lineage>
        <taxon>Bacteria</taxon>
        <taxon>Pseudomonadati</taxon>
        <taxon>Campylobacterota</taxon>
        <taxon>Epsilonproteobacteria</taxon>
        <taxon>Campylobacterales</taxon>
        <taxon>Arcobacteraceae</taxon>
        <taxon>Malaciobacter</taxon>
    </lineage>
</organism>
<feature type="domain" description="RNA-binding S4" evidence="5">
    <location>
        <begin position="12"/>
        <end position="70"/>
    </location>
</feature>
<evidence type="ECO:0000256" key="4">
    <source>
        <dbReference type="RuleBase" id="RU003887"/>
    </source>
</evidence>
<dbReference type="Proteomes" id="UP000290092">
    <property type="component" value="Unassembled WGS sequence"/>
</dbReference>
<dbReference type="EMBL" id="NXID01000010">
    <property type="protein sequence ID" value="RXK16295.1"/>
    <property type="molecule type" value="Genomic_DNA"/>
</dbReference>
<keyword evidence="2 4" id="KW-0413">Isomerase</keyword>
<dbReference type="InterPro" id="IPR042092">
    <property type="entry name" value="PsdUridine_s_RsuA/RluB/E/F_cat"/>
</dbReference>